<evidence type="ECO:0000256" key="1">
    <source>
        <dbReference type="SAM" id="MobiDB-lite"/>
    </source>
</evidence>
<evidence type="ECO:0000313" key="3">
    <source>
        <dbReference type="EMBL" id="POW17769.1"/>
    </source>
</evidence>
<proteinExistence type="predicted"/>
<evidence type="ECO:0000313" key="2">
    <source>
        <dbReference type="EMBL" id="POV94045.1"/>
    </source>
</evidence>
<organism evidence="3 4">
    <name type="scientific">Puccinia striiformis</name>
    <dbReference type="NCBI Taxonomy" id="27350"/>
    <lineage>
        <taxon>Eukaryota</taxon>
        <taxon>Fungi</taxon>
        <taxon>Dikarya</taxon>
        <taxon>Basidiomycota</taxon>
        <taxon>Pucciniomycotina</taxon>
        <taxon>Pucciniomycetes</taxon>
        <taxon>Pucciniales</taxon>
        <taxon>Pucciniaceae</taxon>
        <taxon>Puccinia</taxon>
    </lineage>
</organism>
<sequence>MDLPSGHPSSDTEWVLQILPPVAPAGDHVNPSAHQPPPPGDHPRSSATVVYNRTVLTKNHQRGIDGATSTFRRRTISWNERLCAELVMFFGDWFSRHQQLVKNSSTFLVKATYFANFADVLRAYPRLDAVARIMEMKGQYIHLCQVWKTLTEQMEVSAGDPIPVDFADRVSGGGMSPLVYVLLKDAIGKHRRIETPSIIEESSEDEISKSTAACASFLREGLQAELLASQ</sequence>
<dbReference type="EMBL" id="PKSM01000534">
    <property type="protein sequence ID" value="POV94045.1"/>
    <property type="molecule type" value="Genomic_DNA"/>
</dbReference>
<dbReference type="VEuPathDB" id="FungiDB:PSHT_06320"/>
<evidence type="ECO:0000313" key="4">
    <source>
        <dbReference type="Proteomes" id="UP000238274"/>
    </source>
</evidence>
<dbReference type="VEuPathDB" id="FungiDB:PSHT_16465"/>
<dbReference type="Proteomes" id="UP000238274">
    <property type="component" value="Unassembled WGS sequence"/>
</dbReference>
<dbReference type="VEuPathDB" id="FungiDB:PSTT_03268"/>
<accession>A0A2S4W7N6</accession>
<reference evidence="4" key="2">
    <citation type="journal article" date="2018" name="BMC Genomics">
        <title>Genomic insights into host adaptation between the wheat stripe rust pathogen (Puccinia striiformis f. sp. tritici) and the barley stripe rust pathogen (Puccinia striiformis f. sp. hordei).</title>
        <authorList>
            <person name="Xia C."/>
            <person name="Wang M."/>
            <person name="Yin C."/>
            <person name="Cornejo O.E."/>
            <person name="Hulbert S.H."/>
            <person name="Chen X."/>
        </authorList>
    </citation>
    <scope>NUCLEOTIDE SEQUENCE [LARGE SCALE GENOMIC DNA]</scope>
    <source>
        <strain evidence="4">93TX-2</strain>
    </source>
</reference>
<name>A0A2S4W7N6_9BASI</name>
<reference evidence="4" key="3">
    <citation type="journal article" date="2018" name="Mol. Plant Microbe Interact.">
        <title>Genome sequence resources for the wheat stripe rust pathogen (Puccinia striiformis f. sp. tritici) and the barley stripe rust pathogen (Puccinia striiformis f. sp. hordei).</title>
        <authorList>
            <person name="Xia C."/>
            <person name="Wang M."/>
            <person name="Yin C."/>
            <person name="Cornejo O.E."/>
            <person name="Hulbert S.H."/>
            <person name="Chen X."/>
        </authorList>
    </citation>
    <scope>NUCLEOTIDE SEQUENCE [LARGE SCALE GENOMIC DNA]</scope>
    <source>
        <strain evidence="4">93TX-2</strain>
    </source>
</reference>
<dbReference type="EMBL" id="PKSM01000073">
    <property type="protein sequence ID" value="POW17769.1"/>
    <property type="molecule type" value="Genomic_DNA"/>
</dbReference>
<reference evidence="3 4" key="1">
    <citation type="submission" date="2017-12" db="EMBL/GenBank/DDBJ databases">
        <title>Gene loss provides genomic basis for host adaptation in cereal stripe rust fungi.</title>
        <authorList>
            <person name="Xia C."/>
        </authorList>
    </citation>
    <scope>NUCLEOTIDE SEQUENCE [LARGE SCALE GENOMIC DNA]</scope>
    <source>
        <strain evidence="3 4">93TX-2</strain>
    </source>
</reference>
<dbReference type="AlphaFoldDB" id="A0A2S4W7N6"/>
<feature type="region of interest" description="Disordered" evidence="1">
    <location>
        <begin position="25"/>
        <end position="46"/>
    </location>
</feature>
<gene>
    <name evidence="3" type="ORF">PSHT_06320</name>
    <name evidence="2" type="ORF">PSHT_16465</name>
</gene>
<protein>
    <submittedName>
        <fullName evidence="3">Uncharacterized protein</fullName>
    </submittedName>
</protein>
<comment type="caution">
    <text evidence="3">The sequence shown here is derived from an EMBL/GenBank/DDBJ whole genome shotgun (WGS) entry which is preliminary data.</text>
</comment>
<keyword evidence="4" id="KW-1185">Reference proteome</keyword>